<dbReference type="Proteomes" id="UP000820669">
    <property type="component" value="Unassembled WGS sequence"/>
</dbReference>
<dbReference type="InterPro" id="IPR011257">
    <property type="entry name" value="DNA_glycosylase"/>
</dbReference>
<evidence type="ECO:0000313" key="1">
    <source>
        <dbReference type="EMBL" id="NMH97636.1"/>
    </source>
</evidence>
<keyword evidence="2" id="KW-1185">Reference proteome</keyword>
<proteinExistence type="predicted"/>
<reference evidence="1 2" key="1">
    <citation type="submission" date="2020-04" db="EMBL/GenBank/DDBJ databases">
        <authorList>
            <person name="Klaysubun C."/>
            <person name="Duangmal K."/>
            <person name="Lipun K."/>
        </authorList>
    </citation>
    <scope>NUCLEOTIDE SEQUENCE [LARGE SCALE GENOMIC DNA]</scope>
    <source>
        <strain evidence="1 2">K10HN5</strain>
    </source>
</reference>
<name>A0ABX1SB94_9PSEU</name>
<dbReference type="SUPFAM" id="SSF48150">
    <property type="entry name" value="DNA-glycosylase"/>
    <property type="match status" value="1"/>
</dbReference>
<evidence type="ECO:0008006" key="3">
    <source>
        <dbReference type="Google" id="ProtNLM"/>
    </source>
</evidence>
<protein>
    <recommendedName>
        <fullName evidence="3">Endonuclease III</fullName>
    </recommendedName>
</protein>
<comment type="caution">
    <text evidence="1">The sequence shown here is derived from an EMBL/GenBank/DDBJ whole genome shotgun (WGS) entry which is preliminary data.</text>
</comment>
<dbReference type="RefSeq" id="WP_169381088.1">
    <property type="nucleotide sequence ID" value="NZ_JAAXLA010000014.1"/>
</dbReference>
<sequence>MPTRRTDVTDVSIRAQRLVETYGGRFSTEMGIAVDRGPREIERWLLAATLFGTRISTAIAVRTYRLLAASGVGTLTDVDATSTNGLVELLDRGGYARYDYRTALRLKKLAATLRGLRIDMLGKGSLGERRAALDELPGWGPVTVSLFLRELRGVWPDVDPPPDDRAAEAAQHAGLVGTQDQPLERLRAVAGQAGLDLRDLEASLIRLWLAHHREFPVCAGGRDCTALPDEPVGP</sequence>
<evidence type="ECO:0000313" key="2">
    <source>
        <dbReference type="Proteomes" id="UP000820669"/>
    </source>
</evidence>
<dbReference type="EMBL" id="JAAXLA010000014">
    <property type="protein sequence ID" value="NMH97636.1"/>
    <property type="molecule type" value="Genomic_DNA"/>
</dbReference>
<accession>A0ABX1SB94</accession>
<gene>
    <name evidence="1" type="ORF">HF526_09970</name>
</gene>
<organism evidence="1 2">
    <name type="scientific">Pseudonocardia acidicola</name>
    <dbReference type="NCBI Taxonomy" id="2724939"/>
    <lineage>
        <taxon>Bacteria</taxon>
        <taxon>Bacillati</taxon>
        <taxon>Actinomycetota</taxon>
        <taxon>Actinomycetes</taxon>
        <taxon>Pseudonocardiales</taxon>
        <taxon>Pseudonocardiaceae</taxon>
        <taxon>Pseudonocardia</taxon>
    </lineage>
</organism>